<evidence type="ECO:0000313" key="8">
    <source>
        <dbReference type="Proteomes" id="UP000295673"/>
    </source>
</evidence>
<feature type="chain" id="PRO_5020657756" evidence="5">
    <location>
        <begin position="19"/>
        <end position="1135"/>
    </location>
</feature>
<dbReference type="PANTHER" id="PTHR36985">
    <property type="entry name" value="TRANSLOCATION AND ASSEMBLY MODULE SUBUNIT TAMB"/>
    <property type="match status" value="1"/>
</dbReference>
<dbReference type="GO" id="GO:0005886">
    <property type="term" value="C:plasma membrane"/>
    <property type="evidence" value="ECO:0007669"/>
    <property type="project" value="InterPro"/>
</dbReference>
<keyword evidence="3" id="KW-1133">Transmembrane helix</keyword>
<gene>
    <name evidence="7" type="ORF">BXY66_2738</name>
</gene>
<evidence type="ECO:0000256" key="1">
    <source>
        <dbReference type="ARBA" id="ARBA00004167"/>
    </source>
</evidence>
<sequence>MRWLAVLILALMPLQLFAQSSEETPEASEEDKGMLANFIEESLSGAGRKVEVIGLRGAISSEASLRELRISDDEGVWLSLSGVTLNWNRLAVLAGNFDVNQLKADRIVLTRVPKTTPQPDAPKAEATPFSLPELPVSINIQDLTATQIDLGEAVLGEALSLSLQARLILSGGDGEALLNATRVDGPASHFLVDVGYSNASRQLRLDLNASEAQGGIITTLAGIPGEPSIALTMLGAGPLDDFTADIKLSSDGQDRLAGQVVLGAQPMPEDETALMRTVSADLRGDIAPLFDEEYRKFFGTDIGLTTFARIFPDGRITLENLALWTAALNLVGDLELAANGMPSQFGLNLRMRDPENEAMLLPVAGDPIRLQSANLTASFDHDVGNRWTLNGTVDGLDTPAVGLNRLGITGKGIINPNTPLRVSADLLLDMAGLRMEDAGLSQAVGTDGTLMANLLWNEGADVEISEFELLSGGLVARGNATVSGLDESLTVAGAARVLVPDASRFSAVAGRDLGGELVASVNGSFAALDGVFDGEVSARTRDLTVGIAQVDALAKGEANLKVSAARTFEGINLREFALTSDAVSAEGQGMLSSEAGDVAFNVSLTDTSLLVPDISGPATVRGRAQLSEGNWQVDASATAPADSSAKVLATVNSDGQAKADFDLKIGKVELFVPSLPGSANVKGSASQNGDVFDVKLAVQGPLQSTLNSEGTIDPTGNRNALTLTGAVPLAAANPFLSPNSIQGTAQLDMQLNGALDPGNLTGTVSLGGGRFAMPALRMAFSEIGGTVTLADSVARVNMTTDYSGGGQIAVNGTVGIAPPFNANLPVQLIGLRHQEGRFIETGVDGTVTLSGPLTGGGSIAGDLVLGKTDVRISESALGGAAGIPDVLHIAEPGGSRTTRLRAGVLEEETSSGSSAPPFNLDISVRTGERINVSGLGLDTVFEGALTLKGTTADVKPEGGLEVTRGRMNFLGKTLEIDEGRVALAGGFTPTVRIVAFADQTDVTVNLTIEGSLDDLKIRLDSDPELPEDEVLSQLLFGRDISSISPLQALQLATTVRALSRGGGGGGLFTLTSDSGGAGLSTGGYLNDNLYTEIGVDSDGKSTIDLNLDVNDRVTIKGRVNSENETGVGIFYQHDY</sequence>
<evidence type="ECO:0000256" key="3">
    <source>
        <dbReference type="ARBA" id="ARBA00022989"/>
    </source>
</evidence>
<evidence type="ECO:0000256" key="5">
    <source>
        <dbReference type="SAM" id="SignalP"/>
    </source>
</evidence>
<dbReference type="GO" id="GO:0097347">
    <property type="term" value="C:TAM protein secretion complex"/>
    <property type="evidence" value="ECO:0007669"/>
    <property type="project" value="TreeGrafter"/>
</dbReference>
<comment type="caution">
    <text evidence="7">The sequence shown here is derived from an EMBL/GenBank/DDBJ whole genome shotgun (WGS) entry which is preliminary data.</text>
</comment>
<dbReference type="RefSeq" id="WP_132860778.1">
    <property type="nucleotide sequence ID" value="NZ_SMGR01000002.1"/>
</dbReference>
<evidence type="ECO:0000259" key="6">
    <source>
        <dbReference type="Pfam" id="PF04357"/>
    </source>
</evidence>
<evidence type="ECO:0000313" key="7">
    <source>
        <dbReference type="EMBL" id="TCL01423.1"/>
    </source>
</evidence>
<accession>A0A4R1NCP0</accession>
<feature type="domain" description="Translocation and assembly module TamB C-terminal" evidence="6">
    <location>
        <begin position="798"/>
        <end position="1135"/>
    </location>
</feature>
<keyword evidence="8" id="KW-1185">Reference proteome</keyword>
<dbReference type="InterPro" id="IPR007452">
    <property type="entry name" value="TamB_C"/>
</dbReference>
<evidence type="ECO:0000256" key="4">
    <source>
        <dbReference type="ARBA" id="ARBA00023136"/>
    </source>
</evidence>
<name>A0A4R1NCP0_9RHOB</name>
<protein>
    <submittedName>
        <fullName evidence="7">Autotransporter secretion inner membrane protein TamB</fullName>
    </submittedName>
</protein>
<dbReference type="PANTHER" id="PTHR36985:SF1">
    <property type="entry name" value="TRANSLOCATION AND ASSEMBLY MODULE SUBUNIT TAMB"/>
    <property type="match status" value="1"/>
</dbReference>
<dbReference type="OrthoDB" id="7784409at2"/>
<dbReference type="AlphaFoldDB" id="A0A4R1NCP0"/>
<organism evidence="7 8">
    <name type="scientific">Shimia isoporae</name>
    <dbReference type="NCBI Taxonomy" id="647720"/>
    <lineage>
        <taxon>Bacteria</taxon>
        <taxon>Pseudomonadati</taxon>
        <taxon>Pseudomonadota</taxon>
        <taxon>Alphaproteobacteria</taxon>
        <taxon>Rhodobacterales</taxon>
        <taxon>Roseobacteraceae</taxon>
    </lineage>
</organism>
<dbReference type="Proteomes" id="UP000295673">
    <property type="component" value="Unassembled WGS sequence"/>
</dbReference>
<dbReference type="EMBL" id="SMGR01000002">
    <property type="protein sequence ID" value="TCL01423.1"/>
    <property type="molecule type" value="Genomic_DNA"/>
</dbReference>
<keyword evidence="2" id="KW-0812">Transmembrane</keyword>
<reference evidence="7 8" key="1">
    <citation type="submission" date="2019-03" db="EMBL/GenBank/DDBJ databases">
        <title>Genomic Encyclopedia of Archaeal and Bacterial Type Strains, Phase II (KMG-II): from individual species to whole genera.</title>
        <authorList>
            <person name="Goeker M."/>
        </authorList>
    </citation>
    <scope>NUCLEOTIDE SEQUENCE [LARGE SCALE GENOMIC DNA]</scope>
    <source>
        <strain evidence="7 8">DSM 26433</strain>
    </source>
</reference>
<proteinExistence type="predicted"/>
<feature type="signal peptide" evidence="5">
    <location>
        <begin position="1"/>
        <end position="18"/>
    </location>
</feature>
<dbReference type="GO" id="GO:0009306">
    <property type="term" value="P:protein secretion"/>
    <property type="evidence" value="ECO:0007669"/>
    <property type="project" value="InterPro"/>
</dbReference>
<dbReference type="Pfam" id="PF04357">
    <property type="entry name" value="TamB"/>
    <property type="match status" value="1"/>
</dbReference>
<keyword evidence="5" id="KW-0732">Signal</keyword>
<keyword evidence="4" id="KW-0472">Membrane</keyword>
<evidence type="ECO:0000256" key="2">
    <source>
        <dbReference type="ARBA" id="ARBA00022692"/>
    </source>
</evidence>
<comment type="subcellular location">
    <subcellularLocation>
        <location evidence="1">Membrane</location>
        <topology evidence="1">Single-pass membrane protein</topology>
    </subcellularLocation>
</comment>